<evidence type="ECO:0000313" key="2">
    <source>
        <dbReference type="Proteomes" id="UP000789570"/>
    </source>
</evidence>
<feature type="non-terminal residue" evidence="1">
    <location>
        <position position="93"/>
    </location>
</feature>
<dbReference type="EMBL" id="CAJVPQ010010490">
    <property type="protein sequence ID" value="CAG8722693.1"/>
    <property type="molecule type" value="Genomic_DNA"/>
</dbReference>
<dbReference type="Proteomes" id="UP000789570">
    <property type="component" value="Unassembled WGS sequence"/>
</dbReference>
<comment type="caution">
    <text evidence="1">The sequence shown here is derived from an EMBL/GenBank/DDBJ whole genome shotgun (WGS) entry which is preliminary data.</text>
</comment>
<organism evidence="1 2">
    <name type="scientific">Funneliformis caledonium</name>
    <dbReference type="NCBI Taxonomy" id="1117310"/>
    <lineage>
        <taxon>Eukaryota</taxon>
        <taxon>Fungi</taxon>
        <taxon>Fungi incertae sedis</taxon>
        <taxon>Mucoromycota</taxon>
        <taxon>Glomeromycotina</taxon>
        <taxon>Glomeromycetes</taxon>
        <taxon>Glomerales</taxon>
        <taxon>Glomeraceae</taxon>
        <taxon>Funneliformis</taxon>
    </lineage>
</organism>
<evidence type="ECO:0000313" key="1">
    <source>
        <dbReference type="EMBL" id="CAG8722693.1"/>
    </source>
</evidence>
<protein>
    <submittedName>
        <fullName evidence="1">1695_t:CDS:1</fullName>
    </submittedName>
</protein>
<dbReference type="OrthoDB" id="8922241at2759"/>
<reference evidence="1" key="1">
    <citation type="submission" date="2021-06" db="EMBL/GenBank/DDBJ databases">
        <authorList>
            <person name="Kallberg Y."/>
            <person name="Tangrot J."/>
            <person name="Rosling A."/>
        </authorList>
    </citation>
    <scope>NUCLEOTIDE SEQUENCE</scope>
    <source>
        <strain evidence="1">UK204</strain>
    </source>
</reference>
<proteinExistence type="predicted"/>
<sequence length="93" mass="11131">HLREHIQQMPFKCSIYISSQFVSFDKLERHLIFIYRDSVVDNMATDDITKQEKGVTFDEESEDYLLCKAFAKLCDWEFIEEQKAFYGLEHLDI</sequence>
<keyword evidence="2" id="KW-1185">Reference proteome</keyword>
<dbReference type="AlphaFoldDB" id="A0A9N9NBP9"/>
<gene>
    <name evidence="1" type="ORF">FCALED_LOCUS14478</name>
</gene>
<accession>A0A9N9NBP9</accession>
<name>A0A9N9NBP9_9GLOM</name>